<proteinExistence type="inferred from homology"/>
<dbReference type="Pfam" id="PF00005">
    <property type="entry name" value="ABC_tran"/>
    <property type="match status" value="2"/>
</dbReference>
<feature type="transmembrane region" description="Helical" evidence="10">
    <location>
        <begin position="1140"/>
        <end position="1161"/>
    </location>
</feature>
<dbReference type="InterPro" id="IPR003439">
    <property type="entry name" value="ABC_transporter-like_ATP-bd"/>
</dbReference>
<dbReference type="GO" id="GO:0016020">
    <property type="term" value="C:membrane"/>
    <property type="evidence" value="ECO:0007669"/>
    <property type="project" value="UniProtKB-SubCell"/>
</dbReference>
<comment type="similarity">
    <text evidence="2">Belongs to the ABC transporter superfamily. ABCG family. PDR (TC 3.A.1.205) subfamily.</text>
</comment>
<keyword evidence="13" id="KW-1185">Reference proteome</keyword>
<evidence type="ECO:0000256" key="2">
    <source>
        <dbReference type="ARBA" id="ARBA00006012"/>
    </source>
</evidence>
<feature type="transmembrane region" description="Helical" evidence="10">
    <location>
        <begin position="1253"/>
        <end position="1273"/>
    </location>
</feature>
<feature type="transmembrane region" description="Helical" evidence="10">
    <location>
        <begin position="548"/>
        <end position="572"/>
    </location>
</feature>
<dbReference type="VEuPathDB" id="FungiDB:SCHCODRAFT_02493556"/>
<dbReference type="InterPro" id="IPR010929">
    <property type="entry name" value="PDR_CDR_ABC"/>
</dbReference>
<feature type="transmembrane region" description="Helical" evidence="10">
    <location>
        <begin position="507"/>
        <end position="527"/>
    </location>
</feature>
<evidence type="ECO:0000256" key="4">
    <source>
        <dbReference type="ARBA" id="ARBA00022692"/>
    </source>
</evidence>
<dbReference type="Pfam" id="PF06422">
    <property type="entry name" value="PDR_CDR"/>
    <property type="match status" value="2"/>
</dbReference>
<keyword evidence="4 10" id="KW-0812">Transmembrane</keyword>
<dbReference type="SUPFAM" id="SSF52540">
    <property type="entry name" value="P-loop containing nucleoside triphosphate hydrolases"/>
    <property type="match status" value="2"/>
</dbReference>
<organism evidence="13">
    <name type="scientific">Schizophyllum commune (strain H4-8 / FGSC 9210)</name>
    <name type="common">Split gill fungus</name>
    <dbReference type="NCBI Taxonomy" id="578458"/>
    <lineage>
        <taxon>Eukaryota</taxon>
        <taxon>Fungi</taxon>
        <taxon>Dikarya</taxon>
        <taxon>Basidiomycota</taxon>
        <taxon>Agaricomycotina</taxon>
        <taxon>Agaricomycetes</taxon>
        <taxon>Agaricomycetidae</taxon>
        <taxon>Agaricales</taxon>
        <taxon>Schizophyllaceae</taxon>
        <taxon>Schizophyllum</taxon>
    </lineage>
</organism>
<evidence type="ECO:0000256" key="6">
    <source>
        <dbReference type="ARBA" id="ARBA00022840"/>
    </source>
</evidence>
<gene>
    <name evidence="12" type="ORF">SCHCODRAFT_233178</name>
</gene>
<sequence length="1438" mass="160185">MSFPATGAPVAAQHDSFHSGHNHHDNVDIGHFDAQGVAELRRTLSRASQSGIHPNDLTLQDLSPGSKAASITVSESTLPNEEGGSTAGAKKAEEDGFDFEKILREIVARRADAEIETRELGVVFEDLSVTGVGSAAAYQPTLGSMFNPIDIVHGIQGIRHPPTRQILSGFEGVIRPGEMVLVLGRPGAGCSTFLKTLANQREEYHSIDGRVDYDSLTPEEITKHYRGDVLYCPEDDVHFSTLTVEQTLKFAAYCRAPRERNRLGHSRDAYEDVVTDVLMTLFGLQHTRHTKVGDNMIRRSALLLNVSRMSTVVALYQAGESLYRLFDKVAVINEGRLAYFGPADQARAYFTDMGYVPVTPRQTTADFLVSVTDPAGRVLRDGVDPASVPRTADDFAVAFKKSALGQLNRDDMASYRADFVGKAERAAKYRELVRDEHAEHTRRDSPYLISIPMQTRAVMLRRVQMTLGNFLATGINLFTFVFQGIIIGTVYLQTPDNTSAYFSRTGVLFFALLFSALVTMAEIPALFTQRPIILRHRNWAFYHPFIDALALFLVDIPVTFLTTTVWGIILYFLVGLQTSAGQFFIYYLFLFVTTITMKSWFRALAAAFPAEAPAQSFAGISVLVFSIYTGYTIPEPSMIGALKWLVWINPLRYAYEAVVTNEFRTLDAQCSVLVPQGPGYENISLDNQVCTTVGSIPGQTQVNGARYLDLSYGYTFANTWRNFGIVIAFGVAFTSAYFFFTEWNTKTNASSSVTLFKRGSKAAKQLVEASPADEEKANQEKPVAAGGEVDRETEKALEETQAMTDIFSFHHLNYTVPIAGHEERRLLHDVSGIVQPGKLTALMGESGAGKTTLLNVLAQRVSTGVITGDRLVNGQPLPMDFQAQTGYCQQLDTHLPSSTVREALLFSARLRQPASVPDAEKVSYVDQCLKICGLDEYRDAAIGTCNVEIKKRTTIGVELAAKPRLLLFLDEPTSGLDSQSAWSIMQFLRNLADHGQAILCTIHQPSAELFQVFDRLLLLRKGGETVYFGDIGQHARTMIGYFERHGSRPCSPDENPAEFMLDVIGAGATATATQDWYDVWSKSSEAERLQQEIARVHEEGRQRGVVETSRKSEYATTWGYQVLQLIQRDAYDHWRDPTYLFAKLILNIVGGLFIGFTFFQAVDTQQGTQNKVFALFMASILSVPLVGQIQVPFLNTRNVYEIRERPSRMYSWTALLTAQIAAEVPWNILGSGIFFLCWYWTVGFDNSRAGYTYLMLGLVFPFYYTTIGFAVAAMAPNAEIANILFSLIFSFVLTFDGVVQPFSQLGWWKWMYHLSPYTYFIEGLLGQAAGHGDVTCADIEYVTLTPPSGQSCGDYLSPYISMAGGYLTNPDATSDCQFCSVKTTDQFLEQSFNIFYSNHWRDFGIMVAFTAFNVFMIFAFTWFFRIRSGSILTLFKRK</sequence>
<evidence type="ECO:0000256" key="7">
    <source>
        <dbReference type="ARBA" id="ARBA00022989"/>
    </source>
</evidence>
<comment type="subcellular location">
    <subcellularLocation>
        <location evidence="1">Membrane</location>
        <topology evidence="1">Multi-pass membrane protein</topology>
    </subcellularLocation>
</comment>
<keyword evidence="8 10" id="KW-0472">Membrane</keyword>
<evidence type="ECO:0000256" key="1">
    <source>
        <dbReference type="ARBA" id="ARBA00004141"/>
    </source>
</evidence>
<feature type="transmembrane region" description="Helical" evidence="10">
    <location>
        <begin position="1215"/>
        <end position="1241"/>
    </location>
</feature>
<keyword evidence="5" id="KW-0547">Nucleotide-binding</keyword>
<feature type="transmembrane region" description="Helical" evidence="10">
    <location>
        <begin position="466"/>
        <end position="487"/>
    </location>
</feature>
<accession>D8PYW9</accession>
<dbReference type="eggNOG" id="KOG0065">
    <property type="taxonomic scope" value="Eukaryota"/>
</dbReference>
<dbReference type="Pfam" id="PF14510">
    <property type="entry name" value="ABC_trans_N"/>
    <property type="match status" value="1"/>
</dbReference>
<dbReference type="Gene3D" id="3.40.50.300">
    <property type="entry name" value="P-loop containing nucleotide triphosphate hydrolases"/>
    <property type="match status" value="2"/>
</dbReference>
<dbReference type="PROSITE" id="PS50893">
    <property type="entry name" value="ABC_TRANSPORTER_2"/>
    <property type="match status" value="1"/>
</dbReference>
<feature type="domain" description="ABC transporter" evidence="11">
    <location>
        <begin position="807"/>
        <end position="1046"/>
    </location>
</feature>
<evidence type="ECO:0000256" key="3">
    <source>
        <dbReference type="ARBA" id="ARBA00022448"/>
    </source>
</evidence>
<evidence type="ECO:0000256" key="8">
    <source>
        <dbReference type="ARBA" id="ARBA00023136"/>
    </source>
</evidence>
<dbReference type="Pfam" id="PF19055">
    <property type="entry name" value="ABC2_membrane_7"/>
    <property type="match status" value="1"/>
</dbReference>
<evidence type="ECO:0000313" key="12">
    <source>
        <dbReference type="EMBL" id="EFI99331.1"/>
    </source>
</evidence>
<feature type="compositionally biased region" description="Polar residues" evidence="9">
    <location>
        <begin position="45"/>
        <end position="79"/>
    </location>
</feature>
<reference evidence="12 13" key="1">
    <citation type="journal article" date="2010" name="Nat. Biotechnol.">
        <title>Genome sequence of the model mushroom Schizophyllum commune.</title>
        <authorList>
            <person name="Ohm R.A."/>
            <person name="de Jong J.F."/>
            <person name="Lugones L.G."/>
            <person name="Aerts A."/>
            <person name="Kothe E."/>
            <person name="Stajich J.E."/>
            <person name="de Vries R.P."/>
            <person name="Record E."/>
            <person name="Levasseur A."/>
            <person name="Baker S.E."/>
            <person name="Bartholomew K.A."/>
            <person name="Coutinho P.M."/>
            <person name="Erdmann S."/>
            <person name="Fowler T.J."/>
            <person name="Gathman A.C."/>
            <person name="Lombard V."/>
            <person name="Henrissat B."/>
            <person name="Knabe N."/>
            <person name="Kuees U."/>
            <person name="Lilly W.W."/>
            <person name="Lindquist E."/>
            <person name="Lucas S."/>
            <person name="Magnuson J.K."/>
            <person name="Piumi F."/>
            <person name="Raudaskoski M."/>
            <person name="Salamov A."/>
            <person name="Schmutz J."/>
            <person name="Schwarze F.W.M.R."/>
            <person name="vanKuyk P.A."/>
            <person name="Horton J.S."/>
            <person name="Grigoriev I.V."/>
            <person name="Woesten H.A.B."/>
        </authorList>
    </citation>
    <scope>NUCLEOTIDE SEQUENCE [LARGE SCALE GENOMIC DNA]</scope>
    <source>
        <strain evidence="13">H4-8 / FGSC 9210</strain>
    </source>
</reference>
<protein>
    <recommendedName>
        <fullName evidence="11">ABC transporter domain-containing protein</fullName>
    </recommendedName>
</protein>
<dbReference type="GO" id="GO:0140359">
    <property type="term" value="F:ABC-type transporter activity"/>
    <property type="evidence" value="ECO:0007669"/>
    <property type="project" value="InterPro"/>
</dbReference>
<dbReference type="InterPro" id="IPR029481">
    <property type="entry name" value="ABC_trans_N"/>
</dbReference>
<dbReference type="InterPro" id="IPR043926">
    <property type="entry name" value="ABCG_dom"/>
</dbReference>
<dbReference type="HOGENOM" id="CLU_000604_35_0_1"/>
<keyword evidence="7 10" id="KW-1133">Transmembrane helix</keyword>
<feature type="region of interest" description="Disordered" evidence="9">
    <location>
        <begin position="768"/>
        <end position="796"/>
    </location>
</feature>
<feature type="compositionally biased region" description="Basic and acidic residues" evidence="9">
    <location>
        <begin position="15"/>
        <end position="29"/>
    </location>
</feature>
<feature type="region of interest" description="Disordered" evidence="9">
    <location>
        <begin position="45"/>
        <end position="90"/>
    </location>
</feature>
<dbReference type="InParanoid" id="D8PYW9"/>
<dbReference type="FunFam" id="3.40.50.300:FF:000054">
    <property type="entry name" value="ABC multidrug transporter atrF"/>
    <property type="match status" value="1"/>
</dbReference>
<name>D8PYW9_SCHCM</name>
<feature type="transmembrane region" description="Helical" evidence="10">
    <location>
        <begin position="720"/>
        <end position="740"/>
    </location>
</feature>
<keyword evidence="6" id="KW-0067">ATP-binding</keyword>
<feature type="transmembrane region" description="Helical" evidence="10">
    <location>
        <begin position="584"/>
        <end position="605"/>
    </location>
</feature>
<evidence type="ECO:0000256" key="9">
    <source>
        <dbReference type="SAM" id="MobiDB-lite"/>
    </source>
</evidence>
<feature type="transmembrane region" description="Helical" evidence="10">
    <location>
        <begin position="1403"/>
        <end position="1424"/>
    </location>
</feature>
<dbReference type="GO" id="GO:0005524">
    <property type="term" value="F:ATP binding"/>
    <property type="evidence" value="ECO:0007669"/>
    <property type="project" value="UniProtKB-KW"/>
</dbReference>
<dbReference type="GO" id="GO:0016887">
    <property type="term" value="F:ATP hydrolysis activity"/>
    <property type="evidence" value="ECO:0007669"/>
    <property type="project" value="InterPro"/>
</dbReference>
<dbReference type="PANTHER" id="PTHR19241">
    <property type="entry name" value="ATP-BINDING CASSETTE TRANSPORTER"/>
    <property type="match status" value="1"/>
</dbReference>
<feature type="transmembrane region" description="Helical" evidence="10">
    <location>
        <begin position="1173"/>
        <end position="1194"/>
    </location>
</feature>
<dbReference type="InterPro" id="IPR013525">
    <property type="entry name" value="ABC2_TM"/>
</dbReference>
<dbReference type="EMBL" id="GL377304">
    <property type="protein sequence ID" value="EFI99331.1"/>
    <property type="molecule type" value="Genomic_DNA"/>
</dbReference>
<evidence type="ECO:0000256" key="10">
    <source>
        <dbReference type="SAM" id="Phobius"/>
    </source>
</evidence>
<dbReference type="InterPro" id="IPR027417">
    <property type="entry name" value="P-loop_NTPase"/>
</dbReference>
<dbReference type="CDD" id="cd03232">
    <property type="entry name" value="ABCG_PDR_domain2"/>
    <property type="match status" value="1"/>
</dbReference>
<dbReference type="Pfam" id="PF01061">
    <property type="entry name" value="ABC2_membrane"/>
    <property type="match status" value="2"/>
</dbReference>
<evidence type="ECO:0000259" key="11">
    <source>
        <dbReference type="PROSITE" id="PS50893"/>
    </source>
</evidence>
<dbReference type="InterPro" id="IPR034003">
    <property type="entry name" value="ABCG_PDR_2"/>
</dbReference>
<dbReference type="SMART" id="SM00382">
    <property type="entry name" value="AAA"/>
    <property type="match status" value="2"/>
</dbReference>
<dbReference type="OMA" id="AHWRDPT"/>
<dbReference type="InterPro" id="IPR003593">
    <property type="entry name" value="AAA+_ATPase"/>
</dbReference>
<evidence type="ECO:0000313" key="13">
    <source>
        <dbReference type="Proteomes" id="UP000007431"/>
    </source>
</evidence>
<feature type="region of interest" description="Disordered" evidence="9">
    <location>
        <begin position="1"/>
        <end position="29"/>
    </location>
</feature>
<dbReference type="Proteomes" id="UP000007431">
    <property type="component" value="Unassembled WGS sequence"/>
</dbReference>
<feature type="transmembrane region" description="Helical" evidence="10">
    <location>
        <begin position="1280"/>
        <end position="1302"/>
    </location>
</feature>
<keyword evidence="3" id="KW-0813">Transport</keyword>
<evidence type="ECO:0000256" key="5">
    <source>
        <dbReference type="ARBA" id="ARBA00022741"/>
    </source>
</evidence>